<dbReference type="PROSITE" id="PS51321">
    <property type="entry name" value="TFIIS_CENTRAL"/>
    <property type="match status" value="1"/>
</dbReference>
<name>A0AA41VV28_PAPNU</name>
<dbReference type="InterPro" id="IPR001025">
    <property type="entry name" value="BAH_dom"/>
</dbReference>
<dbReference type="AlphaFoldDB" id="A0AA41VV28"/>
<reference evidence="4" key="1">
    <citation type="submission" date="2022-03" db="EMBL/GenBank/DDBJ databases">
        <title>A functionally conserved STORR gene fusion in Papaver species that diverged 16.8 million years ago.</title>
        <authorList>
            <person name="Catania T."/>
        </authorList>
    </citation>
    <scope>NUCLEOTIDE SEQUENCE</scope>
    <source>
        <strain evidence="4">S-191538</strain>
    </source>
</reference>
<dbReference type="EMBL" id="JAJJMA010300379">
    <property type="protein sequence ID" value="MCL7048065.1"/>
    <property type="molecule type" value="Genomic_DNA"/>
</dbReference>
<dbReference type="PANTHER" id="PTHR46871:SF1">
    <property type="entry name" value="BROMO-ADJACENT HOMOLOGY (BAH) DOMAIN-CONTAINING PROTEIN"/>
    <property type="match status" value="1"/>
</dbReference>
<dbReference type="GO" id="GO:0003682">
    <property type="term" value="F:chromatin binding"/>
    <property type="evidence" value="ECO:0007669"/>
    <property type="project" value="InterPro"/>
</dbReference>
<dbReference type="Proteomes" id="UP001177140">
    <property type="component" value="Unassembled WGS sequence"/>
</dbReference>
<dbReference type="InterPro" id="IPR003618">
    <property type="entry name" value="TFIIS_cen_dom"/>
</dbReference>
<dbReference type="SMART" id="SM00510">
    <property type="entry name" value="TFS2M"/>
    <property type="match status" value="1"/>
</dbReference>
<evidence type="ECO:0000259" key="3">
    <source>
        <dbReference type="PROSITE" id="PS51321"/>
    </source>
</evidence>
<dbReference type="GO" id="GO:0006351">
    <property type="term" value="P:DNA-templated transcription"/>
    <property type="evidence" value="ECO:0007669"/>
    <property type="project" value="InterPro"/>
</dbReference>
<dbReference type="Gene3D" id="2.30.30.490">
    <property type="match status" value="1"/>
</dbReference>
<feature type="region of interest" description="Disordered" evidence="1">
    <location>
        <begin position="1"/>
        <end position="72"/>
    </location>
</feature>
<evidence type="ECO:0000256" key="1">
    <source>
        <dbReference type="SAM" id="MobiDB-lite"/>
    </source>
</evidence>
<sequence>MGNRRFVATSDSDEEEAVAKKPKNDNRKKRKIAEEVDEEWESDKNEDMEEDNDELDEAEEEEAPKPVGDVIKVSGKGRTRRNHYKAFEYDGNSFKLEDPVLLTPEDEGQKPYVAIIKEIKQDKEGSMMVTGQWFYRPEEAAKKGGGNWEKKDTRELFYSFHRDDVPAESVMHKCVVHFVPLHKQLPLRSEHPGFIVQKVYDTVEKKLWRLTDKDYEDGKQHEIDLLVQKTRECLGELPNIETEEALADLEYHQKNKRHFRKKLMPPPIDVSRKDDPMTRTDHLAVETPGSCTGVASDSAYYKILGNSNNLTGDTTRDKWLEKLLQGIEFVCNSKDCATSEHKETRGSGSLEKETTLWPDAAVTAVVALEQASHDAFTGDFQKYNQKMRQLHYNLKSNERLAKRLVNRELEASVILNMSPNELKDGLTTAEAAPKEPEQSERMQMTDARCSRCMEKKVGLTDIIQAGRGDRYQLECLACGNSWYASRDEASELTIEAPNVVTNVGTAPLATAKFEDVEKKLLSPRETEKTS</sequence>
<dbReference type="InterPro" id="IPR036575">
    <property type="entry name" value="TFIIS_cen_dom_sf"/>
</dbReference>
<dbReference type="PANTHER" id="PTHR46871">
    <property type="entry name" value="BROMO-ADJACENT HOMOLOGY (BAH) DOMAIN-CONTAINING PROTEIN"/>
    <property type="match status" value="1"/>
</dbReference>
<feature type="domain" description="BAH" evidence="2">
    <location>
        <begin position="92"/>
        <end position="211"/>
    </location>
</feature>
<feature type="compositionally biased region" description="Acidic residues" evidence="1">
    <location>
        <begin position="35"/>
        <end position="62"/>
    </location>
</feature>
<organism evidence="4 5">
    <name type="scientific">Papaver nudicaule</name>
    <name type="common">Iceland poppy</name>
    <dbReference type="NCBI Taxonomy" id="74823"/>
    <lineage>
        <taxon>Eukaryota</taxon>
        <taxon>Viridiplantae</taxon>
        <taxon>Streptophyta</taxon>
        <taxon>Embryophyta</taxon>
        <taxon>Tracheophyta</taxon>
        <taxon>Spermatophyta</taxon>
        <taxon>Magnoliopsida</taxon>
        <taxon>Ranunculales</taxon>
        <taxon>Papaveraceae</taxon>
        <taxon>Papaveroideae</taxon>
        <taxon>Papaver</taxon>
    </lineage>
</organism>
<dbReference type="InterPro" id="IPR043151">
    <property type="entry name" value="BAH_sf"/>
</dbReference>
<accession>A0AA41VV28</accession>
<comment type="caution">
    <text evidence="4">The sequence shown here is derived from an EMBL/GenBank/DDBJ whole genome shotgun (WGS) entry which is preliminary data.</text>
</comment>
<dbReference type="SMART" id="SM00439">
    <property type="entry name" value="BAH"/>
    <property type="match status" value="1"/>
</dbReference>
<gene>
    <name evidence="4" type="ORF">MKW94_006868</name>
</gene>
<evidence type="ECO:0000313" key="4">
    <source>
        <dbReference type="EMBL" id="MCL7048065.1"/>
    </source>
</evidence>
<dbReference type="PROSITE" id="PS51038">
    <property type="entry name" value="BAH"/>
    <property type="match status" value="1"/>
</dbReference>
<dbReference type="Gene3D" id="1.10.472.30">
    <property type="entry name" value="Transcription elongation factor S-II, central domain"/>
    <property type="match status" value="1"/>
</dbReference>
<keyword evidence="5" id="KW-1185">Reference proteome</keyword>
<proteinExistence type="predicted"/>
<feature type="domain" description="TFIIS central" evidence="3">
    <location>
        <begin position="315"/>
        <end position="450"/>
    </location>
</feature>
<evidence type="ECO:0000259" key="2">
    <source>
        <dbReference type="PROSITE" id="PS51038"/>
    </source>
</evidence>
<dbReference type="Pfam" id="PF01426">
    <property type="entry name" value="BAH"/>
    <property type="match status" value="1"/>
</dbReference>
<dbReference type="Pfam" id="PF07500">
    <property type="entry name" value="TFIIS_M"/>
    <property type="match status" value="1"/>
</dbReference>
<evidence type="ECO:0000313" key="5">
    <source>
        <dbReference type="Proteomes" id="UP001177140"/>
    </source>
</evidence>
<dbReference type="CDD" id="cd04713">
    <property type="entry name" value="BAH_plant_3"/>
    <property type="match status" value="1"/>
</dbReference>
<protein>
    <submittedName>
        <fullName evidence="4">Uncharacterized protein</fullName>
    </submittedName>
</protein>
<dbReference type="SUPFAM" id="SSF46942">
    <property type="entry name" value="Elongation factor TFIIS domain 2"/>
    <property type="match status" value="1"/>
</dbReference>